<gene>
    <name evidence="2" type="ORF">WN51_08091</name>
</gene>
<dbReference type="InterPro" id="IPR030547">
    <property type="entry name" value="XRCC2"/>
</dbReference>
<dbReference type="AlphaFoldDB" id="A0A0N0U2Y0"/>
<dbReference type="Proteomes" id="UP000053105">
    <property type="component" value="Unassembled WGS sequence"/>
</dbReference>
<dbReference type="GO" id="GO:0042148">
    <property type="term" value="P:DNA strand invasion"/>
    <property type="evidence" value="ECO:0007669"/>
    <property type="project" value="TreeGrafter"/>
</dbReference>
<name>A0A0N0U2Y0_9HYME</name>
<reference evidence="2 3" key="1">
    <citation type="submission" date="2015-07" db="EMBL/GenBank/DDBJ databases">
        <title>The genome of Melipona quadrifasciata.</title>
        <authorList>
            <person name="Pan H."/>
            <person name="Kapheim K."/>
        </authorList>
    </citation>
    <scope>NUCLEOTIDE SEQUENCE [LARGE SCALE GENOMIC DNA]</scope>
    <source>
        <strain evidence="2">0111107301</strain>
        <tissue evidence="2">Whole body</tissue>
    </source>
</reference>
<dbReference type="InterPro" id="IPR027417">
    <property type="entry name" value="P-loop_NTPase"/>
</dbReference>
<evidence type="ECO:0000313" key="2">
    <source>
        <dbReference type="EMBL" id="KOX67721.1"/>
    </source>
</evidence>
<evidence type="ECO:0000259" key="1">
    <source>
        <dbReference type="Pfam" id="PF08423"/>
    </source>
</evidence>
<protein>
    <submittedName>
        <fullName evidence="2">DNA repair protein XRCC2</fullName>
    </submittedName>
</protein>
<dbReference type="GO" id="GO:0000400">
    <property type="term" value="F:four-way junction DNA binding"/>
    <property type="evidence" value="ECO:0007669"/>
    <property type="project" value="TreeGrafter"/>
</dbReference>
<dbReference type="InterPro" id="IPR013632">
    <property type="entry name" value="Rad51_C"/>
</dbReference>
<feature type="domain" description="Rad51-like C-terminal" evidence="1">
    <location>
        <begin position="27"/>
        <end position="204"/>
    </location>
</feature>
<organism evidence="2 3">
    <name type="scientific">Melipona quadrifasciata</name>
    <dbReference type="NCBI Taxonomy" id="166423"/>
    <lineage>
        <taxon>Eukaryota</taxon>
        <taxon>Metazoa</taxon>
        <taxon>Ecdysozoa</taxon>
        <taxon>Arthropoda</taxon>
        <taxon>Hexapoda</taxon>
        <taxon>Insecta</taxon>
        <taxon>Pterygota</taxon>
        <taxon>Neoptera</taxon>
        <taxon>Endopterygota</taxon>
        <taxon>Hymenoptera</taxon>
        <taxon>Apocrita</taxon>
        <taxon>Aculeata</taxon>
        <taxon>Apoidea</taxon>
        <taxon>Anthophila</taxon>
        <taxon>Apidae</taxon>
        <taxon>Melipona</taxon>
    </lineage>
</organism>
<dbReference type="CDD" id="cd19490">
    <property type="entry name" value="XRCC2"/>
    <property type="match status" value="1"/>
</dbReference>
<dbReference type="OrthoDB" id="420422at2759"/>
<keyword evidence="3" id="KW-1185">Reference proteome</keyword>
<dbReference type="GO" id="GO:0033063">
    <property type="term" value="C:Rad51B-Rad51C-Rad51D-XRCC2 complex"/>
    <property type="evidence" value="ECO:0007669"/>
    <property type="project" value="InterPro"/>
</dbReference>
<dbReference type="GO" id="GO:0005657">
    <property type="term" value="C:replication fork"/>
    <property type="evidence" value="ECO:0007669"/>
    <property type="project" value="InterPro"/>
</dbReference>
<dbReference type="Gene3D" id="3.40.50.300">
    <property type="entry name" value="P-loop containing nucleotide triphosphate hydrolases"/>
    <property type="match status" value="1"/>
</dbReference>
<accession>A0A0N0U2Y0</accession>
<dbReference type="Pfam" id="PF08423">
    <property type="entry name" value="Rad51"/>
    <property type="match status" value="1"/>
</dbReference>
<dbReference type="GO" id="GO:0000724">
    <property type="term" value="P:double-strand break repair via homologous recombination"/>
    <property type="evidence" value="ECO:0007669"/>
    <property type="project" value="InterPro"/>
</dbReference>
<dbReference type="STRING" id="166423.A0A0N0U2Y0"/>
<proteinExistence type="predicted"/>
<evidence type="ECO:0000313" key="3">
    <source>
        <dbReference type="Proteomes" id="UP000053105"/>
    </source>
</evidence>
<sequence length="267" mass="30595">MQSQVESGIELLARLNKRPSLRGLEDMLFFEGPRSTDVIEISGEQSSGKTLLLSQLLAKCILPNYREIRGCNASAVLINTKHHFQISKLVRLMKNIINAANTVSFTTDTVDMEFDETAVIKNSLRNLLVIDCYNSEQFALTLRMLDDIFVKRTKIALLAIDSITAHYWQNCQDNFITVDAYVKNLLQLVRTHTAQFNVATIYTKLYKSINNKKLTDDINYRIHLCKTCNTCTLKTTQTVKKIYYSILSNGIKWKMDEKEIPVKKENN</sequence>
<dbReference type="PANTHER" id="PTHR46644:SF2">
    <property type="entry name" value="DNA REPAIR PROTEIN XRCC2"/>
    <property type="match status" value="1"/>
</dbReference>
<dbReference type="PANTHER" id="PTHR46644">
    <property type="entry name" value="DNA REPAIR PROTEIN XRCC2"/>
    <property type="match status" value="1"/>
</dbReference>
<dbReference type="GO" id="GO:0005813">
    <property type="term" value="C:centrosome"/>
    <property type="evidence" value="ECO:0007669"/>
    <property type="project" value="TreeGrafter"/>
</dbReference>
<dbReference type="SUPFAM" id="SSF52540">
    <property type="entry name" value="P-loop containing nucleoside triphosphate hydrolases"/>
    <property type="match status" value="1"/>
</dbReference>
<dbReference type="EMBL" id="KQ435989">
    <property type="protein sequence ID" value="KOX67721.1"/>
    <property type="molecule type" value="Genomic_DNA"/>
</dbReference>